<dbReference type="RefSeq" id="WP_380716540.1">
    <property type="nucleotide sequence ID" value="NZ_JBHSGI010000004.1"/>
</dbReference>
<keyword evidence="2" id="KW-1185">Reference proteome</keyword>
<sequence length="213" mass="23810">MSVVVKEEIDLPGYLLGALPASAFSISVGQTLLGTLDPNQRWDRDSFWLNFDQDGQYRVTLERTNEGSLSQFALEIMDRQVATSLVATDDVLEVILNIGGETRRPGRVVALDMQVSVDYRISVEVDTIDGLNVEEDKIIFDANFEPTLAAEKIVADAYALPAGHRAFFTPGNGQAIHWDFEEAGYLLKFTESHYVYLTNFKMTDDLVDVIGFY</sequence>
<evidence type="ECO:0000313" key="2">
    <source>
        <dbReference type="Proteomes" id="UP001595973"/>
    </source>
</evidence>
<comment type="caution">
    <text evidence="1">The sequence shown here is derived from an EMBL/GenBank/DDBJ whole genome shotgun (WGS) entry which is preliminary data.</text>
</comment>
<dbReference type="EMBL" id="JBHSGI010000004">
    <property type="protein sequence ID" value="MFC4668267.1"/>
    <property type="molecule type" value="Genomic_DNA"/>
</dbReference>
<evidence type="ECO:0000313" key="1">
    <source>
        <dbReference type="EMBL" id="MFC4668267.1"/>
    </source>
</evidence>
<protein>
    <recommendedName>
        <fullName evidence="3">DUF4178 domain-containing protein</fullName>
    </recommendedName>
</protein>
<dbReference type="Proteomes" id="UP001595973">
    <property type="component" value="Unassembled WGS sequence"/>
</dbReference>
<evidence type="ECO:0008006" key="3">
    <source>
        <dbReference type="Google" id="ProtNLM"/>
    </source>
</evidence>
<reference evidence="2" key="1">
    <citation type="journal article" date="2019" name="Int. J. Syst. Evol. Microbiol.">
        <title>The Global Catalogue of Microorganisms (GCM) 10K type strain sequencing project: providing services to taxonomists for standard genome sequencing and annotation.</title>
        <authorList>
            <consortium name="The Broad Institute Genomics Platform"/>
            <consortium name="The Broad Institute Genome Sequencing Center for Infectious Disease"/>
            <person name="Wu L."/>
            <person name="Ma J."/>
        </authorList>
    </citation>
    <scope>NUCLEOTIDE SEQUENCE [LARGE SCALE GENOMIC DNA]</scope>
    <source>
        <strain evidence="2">CGMCC 4.7283</strain>
    </source>
</reference>
<name>A0ABV9KDT1_9RHOB</name>
<accession>A0ABV9KDT1</accession>
<organism evidence="1 2">
    <name type="scientific">Seohaeicola nanhaiensis</name>
    <dbReference type="NCBI Taxonomy" id="1387282"/>
    <lineage>
        <taxon>Bacteria</taxon>
        <taxon>Pseudomonadati</taxon>
        <taxon>Pseudomonadota</taxon>
        <taxon>Alphaproteobacteria</taxon>
        <taxon>Rhodobacterales</taxon>
        <taxon>Roseobacteraceae</taxon>
        <taxon>Seohaeicola</taxon>
    </lineage>
</organism>
<gene>
    <name evidence="1" type="ORF">ACFO5X_06850</name>
</gene>
<proteinExistence type="predicted"/>